<dbReference type="PROSITE" id="PS50294">
    <property type="entry name" value="WD_REPEATS_REGION"/>
    <property type="match status" value="10"/>
</dbReference>
<dbReference type="Proteomes" id="UP000663843">
    <property type="component" value="Unassembled WGS sequence"/>
</dbReference>
<feature type="repeat" description="WD" evidence="3">
    <location>
        <begin position="619"/>
        <end position="651"/>
    </location>
</feature>
<dbReference type="GO" id="GO:0005634">
    <property type="term" value="C:nucleus"/>
    <property type="evidence" value="ECO:0007669"/>
    <property type="project" value="TreeGrafter"/>
</dbReference>
<keyword evidence="2" id="KW-0677">Repeat</keyword>
<feature type="repeat" description="WD" evidence="3">
    <location>
        <begin position="576"/>
        <end position="608"/>
    </location>
</feature>
<feature type="repeat" description="WD" evidence="3">
    <location>
        <begin position="662"/>
        <end position="703"/>
    </location>
</feature>
<organism evidence="4 5">
    <name type="scientific">Rhizoctonia solani</name>
    <dbReference type="NCBI Taxonomy" id="456999"/>
    <lineage>
        <taxon>Eukaryota</taxon>
        <taxon>Fungi</taxon>
        <taxon>Dikarya</taxon>
        <taxon>Basidiomycota</taxon>
        <taxon>Agaricomycotina</taxon>
        <taxon>Agaricomycetes</taxon>
        <taxon>Cantharellales</taxon>
        <taxon>Ceratobasidiaceae</taxon>
        <taxon>Rhizoctonia</taxon>
    </lineage>
</organism>
<dbReference type="PROSITE" id="PS50082">
    <property type="entry name" value="WD_REPEATS_2"/>
    <property type="match status" value="12"/>
</dbReference>
<dbReference type="SMART" id="SM00320">
    <property type="entry name" value="WD40"/>
    <property type="match status" value="14"/>
</dbReference>
<dbReference type="PROSITE" id="PS00678">
    <property type="entry name" value="WD_REPEATS_1"/>
    <property type="match status" value="6"/>
</dbReference>
<gene>
    <name evidence="4" type="ORF">RDB_LOCUS54794</name>
</gene>
<proteinExistence type="predicted"/>
<evidence type="ECO:0000256" key="2">
    <source>
        <dbReference type="ARBA" id="ARBA00022737"/>
    </source>
</evidence>
<dbReference type="PRINTS" id="PR00320">
    <property type="entry name" value="GPROTEINBRPT"/>
</dbReference>
<evidence type="ECO:0000313" key="5">
    <source>
        <dbReference type="Proteomes" id="UP000663843"/>
    </source>
</evidence>
<dbReference type="GO" id="GO:1990234">
    <property type="term" value="C:transferase complex"/>
    <property type="evidence" value="ECO:0007669"/>
    <property type="project" value="UniProtKB-ARBA"/>
</dbReference>
<evidence type="ECO:0000313" key="4">
    <source>
        <dbReference type="EMBL" id="CAE6422052.1"/>
    </source>
</evidence>
<dbReference type="AlphaFoldDB" id="A0A8H2XAP3"/>
<dbReference type="SUPFAM" id="SSF50978">
    <property type="entry name" value="WD40 repeat-like"/>
    <property type="match status" value="2"/>
</dbReference>
<reference evidence="4" key="1">
    <citation type="submission" date="2021-01" db="EMBL/GenBank/DDBJ databases">
        <authorList>
            <person name="Kaushik A."/>
        </authorList>
    </citation>
    <scope>NUCLEOTIDE SEQUENCE</scope>
    <source>
        <strain evidence="4">AG2-2IIIB</strain>
    </source>
</reference>
<dbReference type="InterPro" id="IPR020472">
    <property type="entry name" value="WD40_PAC1"/>
</dbReference>
<evidence type="ECO:0000256" key="1">
    <source>
        <dbReference type="ARBA" id="ARBA00022574"/>
    </source>
</evidence>
<feature type="repeat" description="WD" evidence="3">
    <location>
        <begin position="926"/>
        <end position="967"/>
    </location>
</feature>
<evidence type="ECO:0000256" key="3">
    <source>
        <dbReference type="PROSITE-ProRule" id="PRU00221"/>
    </source>
</evidence>
<protein>
    <recommendedName>
        <fullName evidence="6">Vegetative incompatibility protein HET-E-1</fullName>
    </recommendedName>
</protein>
<feature type="repeat" description="WD" evidence="3">
    <location>
        <begin position="491"/>
        <end position="532"/>
    </location>
</feature>
<dbReference type="CDD" id="cd00200">
    <property type="entry name" value="WD40"/>
    <property type="match status" value="2"/>
</dbReference>
<dbReference type="InterPro" id="IPR036322">
    <property type="entry name" value="WD40_repeat_dom_sf"/>
</dbReference>
<name>A0A8H2XAP3_9AGAM</name>
<accession>A0A8H2XAP3</accession>
<dbReference type="InterPro" id="IPR015943">
    <property type="entry name" value="WD40/YVTN_repeat-like_dom_sf"/>
</dbReference>
<dbReference type="Gene3D" id="2.130.10.10">
    <property type="entry name" value="YVTN repeat-like/Quinoprotein amine dehydrogenase"/>
    <property type="match status" value="6"/>
</dbReference>
<keyword evidence="1 3" id="KW-0853">WD repeat</keyword>
<feature type="repeat" description="WD" evidence="3">
    <location>
        <begin position="447"/>
        <end position="489"/>
    </location>
</feature>
<feature type="repeat" description="WD" evidence="3">
    <location>
        <begin position="891"/>
        <end position="924"/>
    </location>
</feature>
<dbReference type="EMBL" id="CAJMWT010001839">
    <property type="protein sequence ID" value="CAE6422052.1"/>
    <property type="molecule type" value="Genomic_DNA"/>
</dbReference>
<feature type="repeat" description="WD" evidence="3">
    <location>
        <begin position="839"/>
        <end position="880"/>
    </location>
</feature>
<feature type="repeat" description="WD" evidence="3">
    <location>
        <begin position="393"/>
        <end position="433"/>
    </location>
</feature>
<comment type="caution">
    <text evidence="4">The sequence shown here is derived from an EMBL/GenBank/DDBJ whole genome shotgun (WGS) entry which is preliminary data.</text>
</comment>
<feature type="repeat" description="WD" evidence="3">
    <location>
        <begin position="797"/>
        <end position="838"/>
    </location>
</feature>
<sequence>MSSPLSDEQLTLLVEQCDTLFIYAVTLVRYIKPGDESVPSEDRLDSVLRLGSNADIDTKIDELYSLVLNNALQGDLNIEEKEKVRSMLHTVLCAKEPASIKTIAALCGLKNDDRSMRTLSFTLKRLRSVIYLSETGDTVSVFHTSFPDFMFDSSRAGDIYCDRDNHNRLMARQCFGLMRELRFNICELDSSYITDKDAITPSRIDKAIQPTLWYACRYWAEHLAQTMDDNLCSELKSFLSTRLLFWMEALNLKGGIAVGGDALLRAGLWLTERSPDADLIAFVEDAKDFLASFAASPVSISTPHIYTSLLPFCPRSSAIFKCYRDCFRDLVEPDERTVRVREVAPLASWKYKAKILSVAYSHDGLSIAFGCRDGTVGVHMSYDNTRTFGDEENPGHDKPVWSVAFSPNKDKAGGRVYLASGSDDGTIRIWNLDGTERSICRLSLLPDTTDPGQIKSIAFSPKCNGTIASGSSDRIVCIWDSLNGKLLLDPLHGHTGEIWSVAFSPDGDLVASGSDDGTIRLWNSKNGQPVLTLTDQGGQINSISFSPDGTRMASGSSNKTVCVWDPKHGEVVAGPFAAHSYKVSCVKFSSDGKYLASSSHDRTIRVWDPLDGKPIAGPFEGHTGLVYSIAFSPDDTRIISGSPDGTIRLWDPRRGVLSDDIVESHTEAVSSVAFSPDGQHVASCSYDGTVRMWDVRDNVPIAGGTPIGSHDRKMTSLAFSSDGEWVVTGSLDHKARVWDIRRPGTAPVIFEEHSGPIWSVTFSHHRSNSFVASGGGKGDNSIHLWDPSKGTSILPPLTGHTDEVLSIAISPDNLHLASASRDKTLRVWDLKNNTELRVLDRHTRAVWSVAYSHDGYKFASSSSDGIIFVWDSQKTEVIATLVHDNVPDKWISSVAFSPDDNFIASSANHTIRLWNLSTGDLVGGPYEGHCELVWSVAFSPSGTHIVSGSHDGTIRFWDIKDAATIASGQSAGTNAIADEWELDLDGWIKQGSDLLLWVPHEVARSLLTPHCSSVITSSGPLRVDFNRKLKLGTSWKDCHIPQSNKHTSV</sequence>
<feature type="repeat" description="WD" evidence="3">
    <location>
        <begin position="533"/>
        <end position="574"/>
    </location>
</feature>
<dbReference type="InterPro" id="IPR001680">
    <property type="entry name" value="WD40_rpt"/>
</dbReference>
<dbReference type="InterPro" id="IPR019775">
    <property type="entry name" value="WD40_repeat_CS"/>
</dbReference>
<evidence type="ECO:0008006" key="6">
    <source>
        <dbReference type="Google" id="ProtNLM"/>
    </source>
</evidence>
<feature type="repeat" description="WD" evidence="3">
    <location>
        <begin position="707"/>
        <end position="741"/>
    </location>
</feature>
<dbReference type="PANTHER" id="PTHR22847:SF637">
    <property type="entry name" value="WD REPEAT DOMAIN 5B"/>
    <property type="match status" value="1"/>
</dbReference>
<dbReference type="PANTHER" id="PTHR22847">
    <property type="entry name" value="WD40 REPEAT PROTEIN"/>
    <property type="match status" value="1"/>
</dbReference>
<dbReference type="Pfam" id="PF00400">
    <property type="entry name" value="WD40"/>
    <property type="match status" value="13"/>
</dbReference>